<protein>
    <submittedName>
        <fullName evidence="3">Uncharacterized protein</fullName>
    </submittedName>
</protein>
<dbReference type="VEuPathDB" id="VectorBase:BGLAX_038770"/>
<accession>A0A2C9KXA3</accession>
<organism evidence="3 4">
    <name type="scientific">Biomphalaria glabrata</name>
    <name type="common">Bloodfluke planorb</name>
    <name type="synonym">Freshwater snail</name>
    <dbReference type="NCBI Taxonomy" id="6526"/>
    <lineage>
        <taxon>Eukaryota</taxon>
        <taxon>Metazoa</taxon>
        <taxon>Spiralia</taxon>
        <taxon>Lophotrochozoa</taxon>
        <taxon>Mollusca</taxon>
        <taxon>Gastropoda</taxon>
        <taxon>Heterobranchia</taxon>
        <taxon>Euthyneura</taxon>
        <taxon>Panpulmonata</taxon>
        <taxon>Hygrophila</taxon>
        <taxon>Lymnaeoidea</taxon>
        <taxon>Planorbidae</taxon>
        <taxon>Biomphalaria</taxon>
    </lineage>
</organism>
<keyword evidence="2" id="KW-0812">Transmembrane</keyword>
<name>A0A2C9KXA3_BIOGL</name>
<dbReference type="PANTHER" id="PTHR31389:SF4">
    <property type="entry name" value="LD39211P"/>
    <property type="match status" value="1"/>
</dbReference>
<dbReference type="Proteomes" id="UP000076420">
    <property type="component" value="Unassembled WGS sequence"/>
</dbReference>
<evidence type="ECO:0000313" key="4">
    <source>
        <dbReference type="Proteomes" id="UP000076420"/>
    </source>
</evidence>
<reference evidence="3" key="1">
    <citation type="submission" date="2020-05" db="UniProtKB">
        <authorList>
            <consortium name="EnsemblMetazoa"/>
        </authorList>
    </citation>
    <scope>IDENTIFICATION</scope>
    <source>
        <strain evidence="3">BB02</strain>
    </source>
</reference>
<dbReference type="VEuPathDB" id="VectorBase:BGLB024537"/>
<keyword evidence="2" id="KW-1133">Transmembrane helix</keyword>
<dbReference type="EnsemblMetazoa" id="BGLB024537-RA">
    <property type="protein sequence ID" value="BGLB024537-PA"/>
    <property type="gene ID" value="BGLB024537"/>
</dbReference>
<evidence type="ECO:0000313" key="3">
    <source>
        <dbReference type="EnsemblMetazoa" id="BGLB024537-PA"/>
    </source>
</evidence>
<dbReference type="AlphaFoldDB" id="A0A2C9KXA3"/>
<feature type="compositionally biased region" description="Basic and acidic residues" evidence="1">
    <location>
        <begin position="67"/>
        <end position="100"/>
    </location>
</feature>
<evidence type="ECO:0000256" key="2">
    <source>
        <dbReference type="SAM" id="Phobius"/>
    </source>
</evidence>
<dbReference type="RefSeq" id="XP_013095240.2">
    <property type="nucleotide sequence ID" value="XM_013239786.2"/>
</dbReference>
<feature type="region of interest" description="Disordered" evidence="1">
    <location>
        <begin position="37"/>
        <end position="100"/>
    </location>
</feature>
<proteinExistence type="predicted"/>
<dbReference type="PANTHER" id="PTHR31389">
    <property type="entry name" value="LD39211P"/>
    <property type="match status" value="1"/>
</dbReference>
<feature type="transmembrane region" description="Helical" evidence="2">
    <location>
        <begin position="12"/>
        <end position="29"/>
    </location>
</feature>
<evidence type="ECO:0000256" key="1">
    <source>
        <dbReference type="SAM" id="MobiDB-lite"/>
    </source>
</evidence>
<gene>
    <name evidence="3" type="primary">106078775</name>
</gene>
<dbReference type="KEGG" id="bgt:106078775"/>
<sequence length="424" mass="49358">MMGRSFSPKTVVNYAALGFLVLLGYKIFLSGNGKDTKDPFRDTKLSHPKNIHGRSDHEDGAVLPGAEHLEQKADVDKEIDVGDIPKDLEKKSGEDKLQEKEKEFIQKDLQKTEKPQHKPKKEFFEDGVDWELEKEMAKKRSEFFKAVRAREQPIEEHEFKNMHESDDHFAFVTAASHSTYLAVLQFVYSVQYFYPESKIAIYDIGLTSDERQFIDSLCGAEVVSMWLHVWPESLYKNRHIVWRPLLLQFATAKFGHFIYVEPGRFIYKQSIKEYIQHSRMHGLTIGGKQLKYSSFVVTSPHMYSFLGTDEKKLKKVPHFDFTLIVMHSTKRVNNFFMRYLVSCTLEEYCIAPPGAQSKCDLHLGNKRYGNCHRYDESAINLILNKWHDYKPKEYLMKDVITKYHDGKDMSKKVKVCNASEKVEI</sequence>
<dbReference type="OrthoDB" id="5954868at2759"/>
<keyword evidence="2" id="KW-0472">Membrane</keyword>